<name>A0ABV5XVP9_ARTRM</name>
<evidence type="ECO:0000259" key="2">
    <source>
        <dbReference type="SMART" id="SM00858"/>
    </source>
</evidence>
<dbReference type="Pfam" id="PF08666">
    <property type="entry name" value="SAF"/>
    <property type="match status" value="1"/>
</dbReference>
<dbReference type="InterPro" id="IPR031571">
    <property type="entry name" value="RcpC_dom"/>
</dbReference>
<comment type="caution">
    <text evidence="3">The sequence shown here is derived from an EMBL/GenBank/DDBJ whole genome shotgun (WGS) entry which is preliminary data.</text>
</comment>
<evidence type="ECO:0000256" key="1">
    <source>
        <dbReference type="SAM" id="MobiDB-lite"/>
    </source>
</evidence>
<protein>
    <submittedName>
        <fullName evidence="3">Flp pilus assembly protein CpaB</fullName>
    </submittedName>
</protein>
<evidence type="ECO:0000313" key="3">
    <source>
        <dbReference type="EMBL" id="MFB9818833.1"/>
    </source>
</evidence>
<dbReference type="Pfam" id="PF16976">
    <property type="entry name" value="RcpC"/>
    <property type="match status" value="1"/>
</dbReference>
<dbReference type="NCBIfam" id="TIGR03177">
    <property type="entry name" value="pilus_cpaB"/>
    <property type="match status" value="1"/>
</dbReference>
<feature type="domain" description="SAF" evidence="2">
    <location>
        <begin position="94"/>
        <end position="156"/>
    </location>
</feature>
<dbReference type="InterPro" id="IPR017592">
    <property type="entry name" value="Pilus_assmbl_Flp-typ_CpaB"/>
</dbReference>
<proteinExistence type="predicted"/>
<accession>A0ABV5XVP9</accession>
<sequence length="278" mass="28472">MPATPNVSPDPMSAGPLSLPRDRLLAPVNRARTRRLQALPFRAGGHPGAPAGQSKHRSFGSWLNRNRRLVVALLLCVAAGIAVHQLTPASEQRATVLAAARDLPAGSTLTDSDLKPIEVLPDGVPAGALTSRAGYGGKQLASPLQKGQIPTDAQLLGPGLLTGTAPATAAVPLRMADPASIQLISPGQLVNVVLTAADGLEGPGKKSELLAAAVPVLWTSAQGGKASQWLGTNEADGLVVVAANPQQAEILAGASTRGKLFFVLVNPSDKRQIQTPAG</sequence>
<feature type="region of interest" description="Disordered" evidence="1">
    <location>
        <begin position="1"/>
        <end position="21"/>
    </location>
</feature>
<organism evidence="3 4">
    <name type="scientific">Arthrobacter ramosus</name>
    <dbReference type="NCBI Taxonomy" id="1672"/>
    <lineage>
        <taxon>Bacteria</taxon>
        <taxon>Bacillati</taxon>
        <taxon>Actinomycetota</taxon>
        <taxon>Actinomycetes</taxon>
        <taxon>Micrococcales</taxon>
        <taxon>Micrococcaceae</taxon>
        <taxon>Arthrobacter</taxon>
    </lineage>
</organism>
<evidence type="ECO:0000313" key="4">
    <source>
        <dbReference type="Proteomes" id="UP001589702"/>
    </source>
</evidence>
<dbReference type="CDD" id="cd11614">
    <property type="entry name" value="SAF_CpaB_FlgA_like"/>
    <property type="match status" value="1"/>
</dbReference>
<dbReference type="Proteomes" id="UP001589702">
    <property type="component" value="Unassembled WGS sequence"/>
</dbReference>
<dbReference type="InterPro" id="IPR013974">
    <property type="entry name" value="SAF"/>
</dbReference>
<dbReference type="SMART" id="SM00858">
    <property type="entry name" value="SAF"/>
    <property type="match status" value="1"/>
</dbReference>
<dbReference type="RefSeq" id="WP_268818820.1">
    <property type="nucleotide sequence ID" value="NZ_BAAAWN010000001.1"/>
</dbReference>
<dbReference type="EMBL" id="JBHMBC010000007">
    <property type="protein sequence ID" value="MFB9818833.1"/>
    <property type="molecule type" value="Genomic_DNA"/>
</dbReference>
<gene>
    <name evidence="3" type="primary">cpaB</name>
    <name evidence="3" type="ORF">ACFFP1_04875</name>
</gene>
<reference evidence="3 4" key="1">
    <citation type="submission" date="2024-09" db="EMBL/GenBank/DDBJ databases">
        <authorList>
            <person name="Sun Q."/>
            <person name="Mori K."/>
        </authorList>
    </citation>
    <scope>NUCLEOTIDE SEQUENCE [LARGE SCALE GENOMIC DNA]</scope>
    <source>
        <strain evidence="3 4">JCM 1334</strain>
    </source>
</reference>
<keyword evidence="4" id="KW-1185">Reference proteome</keyword>